<accession>A0ABX1KG87</accession>
<keyword evidence="3" id="KW-1185">Reference proteome</keyword>
<reference evidence="2 3" key="1">
    <citation type="submission" date="2020-04" db="EMBL/GenBank/DDBJ databases">
        <title>CFH 90308 Microbacterium sp.</title>
        <authorList>
            <person name="Nie G."/>
            <person name="Ming H."/>
            <person name="Xia T."/>
        </authorList>
    </citation>
    <scope>NUCLEOTIDE SEQUENCE [LARGE SCALE GENOMIC DNA]</scope>
    <source>
        <strain evidence="2 3">CFH 90308</strain>
    </source>
</reference>
<dbReference type="EMBL" id="JABACI010000004">
    <property type="protein sequence ID" value="NLP85119.1"/>
    <property type="molecule type" value="Genomic_DNA"/>
</dbReference>
<evidence type="ECO:0000313" key="3">
    <source>
        <dbReference type="Proteomes" id="UP001429745"/>
    </source>
</evidence>
<comment type="caution">
    <text evidence="2">The sequence shown here is derived from an EMBL/GenBank/DDBJ whole genome shotgun (WGS) entry which is preliminary data.</text>
</comment>
<protein>
    <submittedName>
        <fullName evidence="2">DUF4192 family protein</fullName>
    </submittedName>
</protein>
<evidence type="ECO:0000256" key="1">
    <source>
        <dbReference type="SAM" id="MobiDB-lite"/>
    </source>
</evidence>
<feature type="compositionally biased region" description="Acidic residues" evidence="1">
    <location>
        <begin position="210"/>
        <end position="221"/>
    </location>
</feature>
<dbReference type="Proteomes" id="UP001429745">
    <property type="component" value="Unassembled WGS sequence"/>
</dbReference>
<gene>
    <name evidence="2" type="ORF">HF576_14820</name>
</gene>
<dbReference type="RefSeq" id="WP_168913554.1">
    <property type="nucleotide sequence ID" value="NZ_JABACI010000004.1"/>
</dbReference>
<dbReference type="Pfam" id="PF13830">
    <property type="entry name" value="DUF4192"/>
    <property type="match status" value="1"/>
</dbReference>
<dbReference type="InterPro" id="IPR025447">
    <property type="entry name" value="DUF4192"/>
</dbReference>
<feature type="region of interest" description="Disordered" evidence="1">
    <location>
        <begin position="197"/>
        <end position="223"/>
    </location>
</feature>
<sequence length="417" mass="44005">MTTTIVKAADAAQFLSFVPRMLGYHPTRSLVVIPFHGSRTLGAMRIDLPDSASTAVDAIASTVIGMVCRLPEADGLATVAYTGASFAEHDGMPHRELAEALAGRADECGLRVVDALCVAADAWGSYLDPSCPDGGRPLADLAAVAPELAELPPPVGDQASGADLPAVDLAERERVGRALTALEAAVAVLCGPDAADAGRRGSPFSPTDTDSAETDPADTDPDGGVGLAEAGAAVTGDGTRIDPRALEAVCLLDDLPDLFEDALAWDLDAVDPYRAAALAWCLSRPSLRDVALVQWSGTMAHGDEAFDAQLRWENGEEYPTHLAMRMWGEGDRPDPGRLEAALHLVRRIAAAAPRGSRSGPLAMCAWLSWALGRSTHAEAYATWACEIEPEHGLSEIVLSFVHAGHLPDWAFRRPERP</sequence>
<evidence type="ECO:0000313" key="2">
    <source>
        <dbReference type="EMBL" id="NLP85119.1"/>
    </source>
</evidence>
<organism evidence="2 3">
    <name type="scientific">Microbacterium salsuginis</name>
    <dbReference type="NCBI Taxonomy" id="2722803"/>
    <lineage>
        <taxon>Bacteria</taxon>
        <taxon>Bacillati</taxon>
        <taxon>Actinomycetota</taxon>
        <taxon>Actinomycetes</taxon>
        <taxon>Micrococcales</taxon>
        <taxon>Microbacteriaceae</taxon>
        <taxon>Microbacterium</taxon>
    </lineage>
</organism>
<name>A0ABX1KG87_9MICO</name>
<proteinExistence type="predicted"/>